<proteinExistence type="predicted"/>
<keyword evidence="2" id="KW-1185">Reference proteome</keyword>
<evidence type="ECO:0000313" key="2">
    <source>
        <dbReference type="Proteomes" id="UP000825933"/>
    </source>
</evidence>
<sequence length="458" mass="54126">MIPELINKFYEDKLISKNQYQSLSPLKKDYDKKLGNFLVDGGFITQKDLKTFFKENKEFLFQIFNKWMKENSKIANAIIWRSKDSNNSQNEAHNYNVWTEDKKHELSNTFWKTLLDILPDLKDAPECTLNISDDGTVLSTDLNPDDAWIYYINYVAHSIRVEIDRLVHWSILRYNSEQLEFLLDSRTFFEYSEPRDVYSIWRWHESLFSHGSATIGDPVRIYDFLDSGNLIGITRWGTIGRFLGWIRNNLYHYDSGNTPENYKKHWQYQGYPPVERIISGTTHPKNGFKHFTAGCWGTTGFIRIILKTINFPVLLEERCGHAMPHFVYDKTHEFYLSHADDPYNTLFKHNTPQLIPLELIIDRYKFDEWFNKDLPEKTICNNVGRRALELAVEYIPNEILKIYCDDISKGKTHEEGRMYNEIFREHIPLVDLNAFGFWNRLESKIKSLGGCEYILKEI</sequence>
<evidence type="ECO:0000313" key="1">
    <source>
        <dbReference type="EMBL" id="MBZ2166863.1"/>
    </source>
</evidence>
<dbReference type="AlphaFoldDB" id="A0A8T5V1E5"/>
<gene>
    <name evidence="1" type="ORF">K8N75_12535</name>
</gene>
<dbReference type="RefSeq" id="WP_223792408.1">
    <property type="nucleotide sequence ID" value="NZ_JAIOUQ010000016.1"/>
</dbReference>
<name>A0A8T5V1E5_9EURY</name>
<protein>
    <submittedName>
        <fullName evidence="1">Uncharacterized protein</fullName>
    </submittedName>
</protein>
<organism evidence="1 2">
    <name type="scientific">Methanobacterium spitsbergense</name>
    <dbReference type="NCBI Taxonomy" id="2874285"/>
    <lineage>
        <taxon>Archaea</taxon>
        <taxon>Methanobacteriati</taxon>
        <taxon>Methanobacteriota</taxon>
        <taxon>Methanomada group</taxon>
        <taxon>Methanobacteria</taxon>
        <taxon>Methanobacteriales</taxon>
        <taxon>Methanobacteriaceae</taxon>
        <taxon>Methanobacterium</taxon>
    </lineage>
</organism>
<accession>A0A8T5V1E5</accession>
<dbReference type="Proteomes" id="UP000825933">
    <property type="component" value="Unassembled WGS sequence"/>
</dbReference>
<dbReference type="EMBL" id="JAIOUQ010000016">
    <property type="protein sequence ID" value="MBZ2166863.1"/>
    <property type="molecule type" value="Genomic_DNA"/>
</dbReference>
<comment type="caution">
    <text evidence="1">The sequence shown here is derived from an EMBL/GenBank/DDBJ whole genome shotgun (WGS) entry which is preliminary data.</text>
</comment>
<reference evidence="2" key="1">
    <citation type="journal article" date="2022" name="Microbiol. Resour. Announc.">
        <title>Draft Genome Sequence of a Methanogenic Archaeon from West Spitsbergen Permafrost.</title>
        <authorList>
            <person name="Trubitsyn V."/>
            <person name="Rivkina E."/>
            <person name="Shcherbakova V."/>
        </authorList>
    </citation>
    <scope>NUCLEOTIDE SEQUENCE [LARGE SCALE GENOMIC DNA]</scope>
    <source>
        <strain evidence="2">VT</strain>
    </source>
</reference>